<dbReference type="GO" id="GO:0004637">
    <property type="term" value="F:phosphoribosylamine-glycine ligase activity"/>
    <property type="evidence" value="ECO:0007669"/>
    <property type="project" value="TreeGrafter"/>
</dbReference>
<keyword evidence="6 12" id="KW-0547">Nucleotide-binding</keyword>
<protein>
    <recommendedName>
        <fullName evidence="4 12">Phosphoribosylformylglycinamidine cyclo-ligase</fullName>
        <ecNumber evidence="3 12">6.3.3.1</ecNumber>
    </recommendedName>
    <alternativeName>
        <fullName evidence="9 12">AIR synthase</fullName>
    </alternativeName>
    <alternativeName>
        <fullName evidence="10 12">AIRS</fullName>
    </alternativeName>
    <alternativeName>
        <fullName evidence="8 12">Phosphoribosyl-aminoimidazole synthetase</fullName>
    </alternativeName>
</protein>
<dbReference type="GO" id="GO:0005829">
    <property type="term" value="C:cytosol"/>
    <property type="evidence" value="ECO:0007669"/>
    <property type="project" value="TreeGrafter"/>
</dbReference>
<dbReference type="Gene3D" id="3.90.650.10">
    <property type="entry name" value="PurM-like C-terminal domain"/>
    <property type="match status" value="1"/>
</dbReference>
<evidence type="ECO:0000256" key="9">
    <source>
        <dbReference type="ARBA" id="ARBA00032931"/>
    </source>
</evidence>
<comment type="caution">
    <text evidence="15">The sequence shown here is derived from an EMBL/GenBank/DDBJ whole genome shotgun (WGS) entry which is preliminary data.</text>
</comment>
<dbReference type="RefSeq" id="WP_144301799.1">
    <property type="nucleotide sequence ID" value="NZ_QMIE01000002.1"/>
</dbReference>
<evidence type="ECO:0000256" key="12">
    <source>
        <dbReference type="HAMAP-Rule" id="MF_00741"/>
    </source>
</evidence>
<dbReference type="HAMAP" id="MF_00741">
    <property type="entry name" value="AIRS"/>
    <property type="match status" value="1"/>
</dbReference>
<reference evidence="15 16" key="1">
    <citation type="submission" date="2018-06" db="EMBL/GenBank/DDBJ databases">
        <title>Complete genome of Desulfovibrio indonesiensis P37SLT.</title>
        <authorList>
            <person name="Crispim J.S."/>
            <person name="Vidigal P.M.P."/>
            <person name="Silva L.C.F."/>
            <person name="Laguardia C.N."/>
            <person name="Araujo L.C."/>
            <person name="Dias R.S."/>
            <person name="Sousa M.P."/>
            <person name="Paula S.O."/>
            <person name="Silva C."/>
        </authorList>
    </citation>
    <scope>NUCLEOTIDE SEQUENCE [LARGE SCALE GENOMIC DNA]</scope>
    <source>
        <strain evidence="15 16">P37SLT</strain>
    </source>
</reference>
<dbReference type="Gene3D" id="3.30.1330.10">
    <property type="entry name" value="PurM-like, N-terminal domain"/>
    <property type="match status" value="1"/>
</dbReference>
<dbReference type="PANTHER" id="PTHR10520:SF12">
    <property type="entry name" value="TRIFUNCTIONAL PURINE BIOSYNTHETIC PROTEIN ADENOSINE-3"/>
    <property type="match status" value="1"/>
</dbReference>
<comment type="catalytic activity">
    <reaction evidence="11 12">
        <text>2-formamido-N(1)-(5-O-phospho-beta-D-ribosyl)acetamidine + ATP = 5-amino-1-(5-phospho-beta-D-ribosyl)imidazole + ADP + phosphate + H(+)</text>
        <dbReference type="Rhea" id="RHEA:23032"/>
        <dbReference type="ChEBI" id="CHEBI:15378"/>
        <dbReference type="ChEBI" id="CHEBI:30616"/>
        <dbReference type="ChEBI" id="CHEBI:43474"/>
        <dbReference type="ChEBI" id="CHEBI:137981"/>
        <dbReference type="ChEBI" id="CHEBI:147287"/>
        <dbReference type="ChEBI" id="CHEBI:456216"/>
        <dbReference type="EC" id="6.3.3.1"/>
    </reaction>
</comment>
<dbReference type="OrthoDB" id="9777881at2"/>
<evidence type="ECO:0000256" key="7">
    <source>
        <dbReference type="ARBA" id="ARBA00022840"/>
    </source>
</evidence>
<dbReference type="InterPro" id="IPR016188">
    <property type="entry name" value="PurM-like_N"/>
</dbReference>
<dbReference type="FunFam" id="3.30.1330.10:FF:000001">
    <property type="entry name" value="Phosphoribosylformylglycinamidine cyclo-ligase"/>
    <property type="match status" value="1"/>
</dbReference>
<dbReference type="GO" id="GO:0004641">
    <property type="term" value="F:phosphoribosylformylglycinamidine cyclo-ligase activity"/>
    <property type="evidence" value="ECO:0007669"/>
    <property type="project" value="UniProtKB-UniRule"/>
</dbReference>
<evidence type="ECO:0000256" key="3">
    <source>
        <dbReference type="ARBA" id="ARBA00013047"/>
    </source>
</evidence>
<evidence type="ECO:0000256" key="5">
    <source>
        <dbReference type="ARBA" id="ARBA00022598"/>
    </source>
</evidence>
<evidence type="ECO:0000256" key="1">
    <source>
        <dbReference type="ARBA" id="ARBA00004686"/>
    </source>
</evidence>
<feature type="domain" description="PurM-like C-terminal" evidence="14">
    <location>
        <begin position="176"/>
        <end position="338"/>
    </location>
</feature>
<name>A0A7M3MID3_9BACT</name>
<comment type="similarity">
    <text evidence="2 12">Belongs to the AIR synthase family.</text>
</comment>
<comment type="pathway">
    <text evidence="1 12">Purine metabolism; IMP biosynthesis via de novo pathway; 5-amino-1-(5-phospho-D-ribosyl)imidazole from N(2)-formyl-N(1)-(5-phospho-D-ribosyl)glycinamide: step 2/2.</text>
</comment>
<dbReference type="Pfam" id="PF02769">
    <property type="entry name" value="AIRS_C"/>
    <property type="match status" value="1"/>
</dbReference>
<dbReference type="Proteomes" id="UP000448292">
    <property type="component" value="Unassembled WGS sequence"/>
</dbReference>
<dbReference type="InterPro" id="IPR004733">
    <property type="entry name" value="PurM_cligase"/>
</dbReference>
<dbReference type="CDD" id="cd02196">
    <property type="entry name" value="PurM"/>
    <property type="match status" value="1"/>
</dbReference>
<evidence type="ECO:0000313" key="15">
    <source>
        <dbReference type="EMBL" id="TVM19443.1"/>
    </source>
</evidence>
<accession>A0A7M3MID3</accession>
<dbReference type="AlphaFoldDB" id="A0A7M3MID3"/>
<keyword evidence="12" id="KW-0658">Purine biosynthesis</keyword>
<evidence type="ECO:0000256" key="6">
    <source>
        <dbReference type="ARBA" id="ARBA00022741"/>
    </source>
</evidence>
<evidence type="ECO:0000259" key="13">
    <source>
        <dbReference type="Pfam" id="PF00586"/>
    </source>
</evidence>
<dbReference type="SUPFAM" id="SSF55326">
    <property type="entry name" value="PurM N-terminal domain-like"/>
    <property type="match status" value="1"/>
</dbReference>
<evidence type="ECO:0000256" key="10">
    <source>
        <dbReference type="ARBA" id="ARBA00033093"/>
    </source>
</evidence>
<dbReference type="PANTHER" id="PTHR10520">
    <property type="entry name" value="TRIFUNCTIONAL PURINE BIOSYNTHETIC PROTEIN ADENOSINE-3-RELATED"/>
    <property type="match status" value="1"/>
</dbReference>
<dbReference type="InterPro" id="IPR036921">
    <property type="entry name" value="PurM-like_N_sf"/>
</dbReference>
<evidence type="ECO:0000256" key="4">
    <source>
        <dbReference type="ARBA" id="ARBA00020367"/>
    </source>
</evidence>
<dbReference type="EMBL" id="QMIE01000002">
    <property type="protein sequence ID" value="TVM19443.1"/>
    <property type="molecule type" value="Genomic_DNA"/>
</dbReference>
<evidence type="ECO:0000256" key="11">
    <source>
        <dbReference type="ARBA" id="ARBA00049057"/>
    </source>
</evidence>
<keyword evidence="7 12" id="KW-0067">ATP-binding</keyword>
<proteinExistence type="inferred from homology"/>
<gene>
    <name evidence="12" type="primary">purM</name>
    <name evidence="15" type="ORF">DPQ33_03535</name>
</gene>
<evidence type="ECO:0000256" key="8">
    <source>
        <dbReference type="ARBA" id="ARBA00031908"/>
    </source>
</evidence>
<evidence type="ECO:0000313" key="16">
    <source>
        <dbReference type="Proteomes" id="UP000448292"/>
    </source>
</evidence>
<dbReference type="EC" id="6.3.3.1" evidence="3 12"/>
<evidence type="ECO:0000259" key="14">
    <source>
        <dbReference type="Pfam" id="PF02769"/>
    </source>
</evidence>
<keyword evidence="12" id="KW-0963">Cytoplasm</keyword>
<dbReference type="InterPro" id="IPR010918">
    <property type="entry name" value="PurM-like_C_dom"/>
</dbReference>
<sequence>MPERAQSYAEAGVSLERAESLVSRIKSLVASTHTKGVVSDIGGFGGLFRPDLNEYKNPMLVASTDGVGTKLRLAFAFDHHATVGVDLVAMSVNDVLVQGAHPLFFLDYFATGKLDVDVAEAVIAGVAAGCKEANCALLGGESAEMPDMYPDGEYDLAGFCVGMVDDSNIVDGTTIRVGDAVIGLASTGLHSNGYSLVRKVFEQSGASQSDIFPGEKASFDEVLMRPTAIYVRPILNLLRDFEIKGMAHITGGGFYENIPRVLPRGVQVRLGFGSWDIPPVFTWLKETGDIPWQEMLNIFNCGVGYVCIVDKDSQSDVLDRLEALGQKAYLLGTVEKRADDDSPQVVVDNMPL</sequence>
<organism evidence="15 16">
    <name type="scientific">Oceanidesulfovibrio indonesiensis</name>
    <dbReference type="NCBI Taxonomy" id="54767"/>
    <lineage>
        <taxon>Bacteria</taxon>
        <taxon>Pseudomonadati</taxon>
        <taxon>Thermodesulfobacteriota</taxon>
        <taxon>Desulfovibrionia</taxon>
        <taxon>Desulfovibrionales</taxon>
        <taxon>Desulfovibrionaceae</taxon>
        <taxon>Oceanidesulfovibrio</taxon>
    </lineage>
</organism>
<feature type="domain" description="PurM-like N-terminal" evidence="13">
    <location>
        <begin position="59"/>
        <end position="164"/>
    </location>
</feature>
<dbReference type="GO" id="GO:0005524">
    <property type="term" value="F:ATP binding"/>
    <property type="evidence" value="ECO:0007669"/>
    <property type="project" value="UniProtKB-KW"/>
</dbReference>
<dbReference type="NCBIfam" id="TIGR00878">
    <property type="entry name" value="purM"/>
    <property type="match status" value="1"/>
</dbReference>
<dbReference type="UniPathway" id="UPA00074">
    <property type="reaction ID" value="UER00129"/>
</dbReference>
<dbReference type="GO" id="GO:0046084">
    <property type="term" value="P:adenine biosynthetic process"/>
    <property type="evidence" value="ECO:0007669"/>
    <property type="project" value="TreeGrafter"/>
</dbReference>
<dbReference type="GO" id="GO:0006189">
    <property type="term" value="P:'de novo' IMP biosynthetic process"/>
    <property type="evidence" value="ECO:0007669"/>
    <property type="project" value="UniProtKB-UniRule"/>
</dbReference>
<evidence type="ECO:0000256" key="2">
    <source>
        <dbReference type="ARBA" id="ARBA00010280"/>
    </source>
</evidence>
<keyword evidence="5 12" id="KW-0436">Ligase</keyword>
<dbReference type="FunFam" id="3.90.650.10:FF:000001">
    <property type="entry name" value="Phosphoribosylformylglycinamidine cyclo-ligase"/>
    <property type="match status" value="1"/>
</dbReference>
<dbReference type="SUPFAM" id="SSF56042">
    <property type="entry name" value="PurM C-terminal domain-like"/>
    <property type="match status" value="1"/>
</dbReference>
<keyword evidence="16" id="KW-1185">Reference proteome</keyword>
<dbReference type="InterPro" id="IPR036676">
    <property type="entry name" value="PurM-like_C_sf"/>
</dbReference>
<dbReference type="Pfam" id="PF00586">
    <property type="entry name" value="AIRS"/>
    <property type="match status" value="1"/>
</dbReference>
<comment type="subcellular location">
    <subcellularLocation>
        <location evidence="12">Cytoplasm</location>
    </subcellularLocation>
</comment>